<keyword evidence="2" id="KW-1185">Reference proteome</keyword>
<dbReference type="GeneID" id="93100690"/>
<evidence type="ECO:0000313" key="2">
    <source>
        <dbReference type="Proteomes" id="UP000546007"/>
    </source>
</evidence>
<dbReference type="Proteomes" id="UP000546007">
    <property type="component" value="Unassembled WGS sequence"/>
</dbReference>
<proteinExistence type="predicted"/>
<protein>
    <submittedName>
        <fullName evidence="1">Uncharacterized protein</fullName>
    </submittedName>
</protein>
<evidence type="ECO:0000313" key="1">
    <source>
        <dbReference type="EMBL" id="MBB4024476.1"/>
    </source>
</evidence>
<dbReference type="RefSeq" id="WP_124317449.1">
    <property type="nucleotide sequence ID" value="NZ_AP028155.1"/>
</dbReference>
<reference evidence="1 2" key="1">
    <citation type="submission" date="2020-08" db="EMBL/GenBank/DDBJ databases">
        <title>Genomic Encyclopedia of Type Strains, Phase IV (KMG-IV): sequencing the most valuable type-strain genomes for metagenomic binning, comparative biology and taxonomic classification.</title>
        <authorList>
            <person name="Goeker M."/>
        </authorList>
    </citation>
    <scope>NUCLEOTIDE SEQUENCE [LARGE SCALE GENOMIC DNA]</scope>
    <source>
        <strain evidence="1 2">DSM 105721</strain>
    </source>
</reference>
<gene>
    <name evidence="1" type="ORF">GGR14_000237</name>
</gene>
<accession>A0A7W6HT21</accession>
<name>A0A7W6HT21_9BACT</name>
<dbReference type="OrthoDB" id="1094317at2"/>
<dbReference type="AlphaFoldDB" id="A0A7W6HT21"/>
<comment type="caution">
    <text evidence="1">The sequence shown here is derived from an EMBL/GenBank/DDBJ whole genome shotgun (WGS) entry which is preliminary data.</text>
</comment>
<dbReference type="EMBL" id="JACIES010000001">
    <property type="protein sequence ID" value="MBB4024476.1"/>
    <property type="molecule type" value="Genomic_DNA"/>
</dbReference>
<sequence>MEKDSLDKKLPWENRLSIFRFVQNPLKYVTDEDEFDCLPDRIPLRHDVGMYFPAYDDYMDYYQFDKEINPEFIKRLADKFQAYVNRGNINAKIEFYNLLKGFPIINYHSDFIDELATRKVVITPQIKELGRWMVMETPDREVVKMGIILLGVSHDIESIPLLKSIAKHGEFTYYVGLALYEMTPQWDLMLIDIIEPLYYWGRIMAVILLLDYSPRENVRKWCVRYGFRHNYLPDYNIEDCMKQGNVLKDMREEKWDGPLLRAVQAYVVFLLENTRYVHENGGEVIRLYLKYTLGKRRGYVQFHIIQSLYNFLNVAKNDKTFVENLNMSEEDYSDIWIDVHEEIQKPWFQKLLHEDCTYKTYPYTTQERLKKVIQDLGD</sequence>
<organism evidence="1 2">
    <name type="scientific">Butyricimonas faecihominis</name>
    <dbReference type="NCBI Taxonomy" id="1472416"/>
    <lineage>
        <taxon>Bacteria</taxon>
        <taxon>Pseudomonadati</taxon>
        <taxon>Bacteroidota</taxon>
        <taxon>Bacteroidia</taxon>
        <taxon>Bacteroidales</taxon>
        <taxon>Odoribacteraceae</taxon>
        <taxon>Butyricimonas</taxon>
    </lineage>
</organism>